<proteinExistence type="predicted"/>
<dbReference type="Proteomes" id="UP000244855">
    <property type="component" value="Unassembled WGS sequence"/>
</dbReference>
<dbReference type="EMBL" id="KZ805867">
    <property type="protein sequence ID" value="PVH91428.1"/>
    <property type="molecule type" value="Genomic_DNA"/>
</dbReference>
<dbReference type="InterPro" id="IPR011990">
    <property type="entry name" value="TPR-like_helical_dom_sf"/>
</dbReference>
<accession>A0A2V1D061</accession>
<dbReference type="Gene3D" id="1.25.40.10">
    <property type="entry name" value="Tetratricopeptide repeat domain"/>
    <property type="match status" value="1"/>
</dbReference>
<dbReference type="AlphaFoldDB" id="A0A2V1D061"/>
<reference evidence="1 2" key="1">
    <citation type="journal article" date="2018" name="Sci. Rep.">
        <title>Comparative genomics provides insights into the lifestyle and reveals functional heterogeneity of dark septate endophytic fungi.</title>
        <authorList>
            <person name="Knapp D.G."/>
            <person name="Nemeth J.B."/>
            <person name="Barry K."/>
            <person name="Hainaut M."/>
            <person name="Henrissat B."/>
            <person name="Johnson J."/>
            <person name="Kuo A."/>
            <person name="Lim J.H.P."/>
            <person name="Lipzen A."/>
            <person name="Nolan M."/>
            <person name="Ohm R.A."/>
            <person name="Tamas L."/>
            <person name="Grigoriev I.V."/>
            <person name="Spatafora J.W."/>
            <person name="Nagy L.G."/>
            <person name="Kovacs G.M."/>
        </authorList>
    </citation>
    <scope>NUCLEOTIDE SEQUENCE [LARGE SCALE GENOMIC DNA]</scope>
    <source>
        <strain evidence="1 2">DSE2036</strain>
    </source>
</reference>
<dbReference type="OrthoDB" id="5986190at2759"/>
<evidence type="ECO:0000313" key="1">
    <source>
        <dbReference type="EMBL" id="PVH91428.1"/>
    </source>
</evidence>
<sequence>MSVLEQAGVLLTFRWPFALRVQVVETRKTKLGADHPDTLISMNNLAFTWKSPGRDAEAIELMKECVCLRRYVFGTTHPHYTSALGVLSRWEMEAAGVSSLTLDI</sequence>
<dbReference type="Pfam" id="PF13374">
    <property type="entry name" value="TPR_10"/>
    <property type="match status" value="1"/>
</dbReference>
<dbReference type="STRING" id="97972.A0A2V1D061"/>
<evidence type="ECO:0000313" key="2">
    <source>
        <dbReference type="Proteomes" id="UP000244855"/>
    </source>
</evidence>
<gene>
    <name evidence="1" type="ORF">DM02DRAFT_342936</name>
</gene>
<keyword evidence="2" id="KW-1185">Reference proteome</keyword>
<name>A0A2V1D061_9PLEO</name>
<evidence type="ECO:0008006" key="3">
    <source>
        <dbReference type="Google" id="ProtNLM"/>
    </source>
</evidence>
<protein>
    <recommendedName>
        <fullName evidence="3">Kinesin light chain</fullName>
    </recommendedName>
</protein>
<organism evidence="1 2">
    <name type="scientific">Periconia macrospinosa</name>
    <dbReference type="NCBI Taxonomy" id="97972"/>
    <lineage>
        <taxon>Eukaryota</taxon>
        <taxon>Fungi</taxon>
        <taxon>Dikarya</taxon>
        <taxon>Ascomycota</taxon>
        <taxon>Pezizomycotina</taxon>
        <taxon>Dothideomycetes</taxon>
        <taxon>Pleosporomycetidae</taxon>
        <taxon>Pleosporales</taxon>
        <taxon>Massarineae</taxon>
        <taxon>Periconiaceae</taxon>
        <taxon>Periconia</taxon>
    </lineage>
</organism>